<evidence type="ECO:0000313" key="10">
    <source>
        <dbReference type="EMBL" id="OOO64109.1"/>
    </source>
</evidence>
<keyword evidence="11" id="KW-1185">Reference proteome</keyword>
<organism evidence="10 12">
    <name type="scientific">Clostridium tepidum</name>
    <dbReference type="NCBI Taxonomy" id="1962263"/>
    <lineage>
        <taxon>Bacteria</taxon>
        <taxon>Bacillati</taxon>
        <taxon>Bacillota</taxon>
        <taxon>Clostridia</taxon>
        <taxon>Eubacteriales</taxon>
        <taxon>Clostridiaceae</taxon>
        <taxon>Clostridium</taxon>
    </lineage>
</organism>
<dbReference type="InterPro" id="IPR052433">
    <property type="entry name" value="X-Pro_dipept-like"/>
</dbReference>
<evidence type="ECO:0000313" key="11">
    <source>
        <dbReference type="Proteomes" id="UP000190206"/>
    </source>
</evidence>
<dbReference type="InterPro" id="IPR000994">
    <property type="entry name" value="Pept_M24"/>
</dbReference>
<feature type="domain" description="Aminopeptidase P N-terminal" evidence="8">
    <location>
        <begin position="1"/>
        <end position="135"/>
    </location>
</feature>
<dbReference type="InterPro" id="IPR007865">
    <property type="entry name" value="Aminopep_P_N"/>
</dbReference>
<dbReference type="EMBL" id="MRAD01000005">
    <property type="protein sequence ID" value="OOO62525.1"/>
    <property type="molecule type" value="Genomic_DNA"/>
</dbReference>
<dbReference type="SMART" id="SM01011">
    <property type="entry name" value="AMP_N"/>
    <property type="match status" value="1"/>
</dbReference>
<dbReference type="PANTHER" id="PTHR43226:SF4">
    <property type="entry name" value="XAA-PRO AMINOPEPTIDASE 3"/>
    <property type="match status" value="1"/>
</dbReference>
<dbReference type="GO" id="GO:0005829">
    <property type="term" value="C:cytosol"/>
    <property type="evidence" value="ECO:0007669"/>
    <property type="project" value="TreeGrafter"/>
</dbReference>
<gene>
    <name evidence="9" type="ORF">BS637_06720</name>
    <name evidence="10" type="ORF">BS638_11905</name>
</gene>
<dbReference type="RefSeq" id="WP_078023987.1">
    <property type="nucleotide sequence ID" value="NZ_JADPGM010000009.1"/>
</dbReference>
<dbReference type="SUPFAM" id="SSF53092">
    <property type="entry name" value="Creatinase/prolidase N-terminal domain"/>
    <property type="match status" value="1"/>
</dbReference>
<dbReference type="InterPro" id="IPR036005">
    <property type="entry name" value="Creatinase/aminopeptidase-like"/>
</dbReference>
<evidence type="ECO:0000256" key="5">
    <source>
        <dbReference type="ARBA" id="ARBA00022723"/>
    </source>
</evidence>
<dbReference type="GO" id="GO:0030145">
    <property type="term" value="F:manganese ion binding"/>
    <property type="evidence" value="ECO:0007669"/>
    <property type="project" value="InterPro"/>
</dbReference>
<dbReference type="CDD" id="cd01087">
    <property type="entry name" value="Prolidase"/>
    <property type="match status" value="1"/>
</dbReference>
<dbReference type="EMBL" id="MRAE01000038">
    <property type="protein sequence ID" value="OOO64109.1"/>
    <property type="molecule type" value="Genomic_DNA"/>
</dbReference>
<dbReference type="EC" id="3.4.11.9" evidence="4"/>
<protein>
    <recommendedName>
        <fullName evidence="4">Xaa-Pro aminopeptidase</fullName>
        <ecNumber evidence="4">3.4.11.9</ecNumber>
    </recommendedName>
</protein>
<comment type="caution">
    <text evidence="10">The sequence shown here is derived from an EMBL/GenBank/DDBJ whole genome shotgun (WGS) entry which is preliminary data.</text>
</comment>
<reference evidence="10 12" key="2">
    <citation type="submission" date="2016-12" db="EMBL/GenBank/DDBJ databases">
        <title>Clostridium tepidum sp. nov., a close relative of Clostridium sporogenes and Clostridium botulinum Group I.</title>
        <authorList>
            <person name="Dobritsa A.P."/>
            <person name="Kutumbaka K.K."/>
            <person name="Werner K."/>
            <person name="Wiedmann M."/>
            <person name="Asmus A."/>
            <person name="Samadpour M."/>
        </authorList>
    </citation>
    <scope>NUCLEOTIDE SEQUENCE [LARGE SCALE GENOMIC DNA]</scope>
    <source>
        <strain evidence="10 12">IEH 97212</strain>
    </source>
</reference>
<keyword evidence="10" id="KW-0031">Aminopeptidase</keyword>
<keyword evidence="10" id="KW-0645">Protease</keyword>
<dbReference type="SUPFAM" id="SSF55920">
    <property type="entry name" value="Creatinase/aminopeptidase"/>
    <property type="match status" value="1"/>
</dbReference>
<dbReference type="Gene3D" id="3.90.230.10">
    <property type="entry name" value="Creatinase/methionine aminopeptidase superfamily"/>
    <property type="match status" value="1"/>
</dbReference>
<evidence type="ECO:0000256" key="6">
    <source>
        <dbReference type="ARBA" id="ARBA00022801"/>
    </source>
</evidence>
<dbReference type="Gene3D" id="3.40.350.10">
    <property type="entry name" value="Creatinase/prolidase N-terminal domain"/>
    <property type="match status" value="1"/>
</dbReference>
<dbReference type="Proteomes" id="UP000190206">
    <property type="component" value="Unassembled WGS sequence"/>
</dbReference>
<evidence type="ECO:0000256" key="4">
    <source>
        <dbReference type="ARBA" id="ARBA00012574"/>
    </source>
</evidence>
<name>A0A1S9I1F9_9CLOT</name>
<keyword evidence="6" id="KW-0378">Hydrolase</keyword>
<dbReference type="GO" id="GO:0070006">
    <property type="term" value="F:metalloaminopeptidase activity"/>
    <property type="evidence" value="ECO:0007669"/>
    <property type="project" value="InterPro"/>
</dbReference>
<evidence type="ECO:0000256" key="2">
    <source>
        <dbReference type="ARBA" id="ARBA00001936"/>
    </source>
</evidence>
<sequence>MNKDFFIRNRKNLGNTMEEGVAVIFAGKAPYKSADETYPFTPNRNFYYLTGIDEEQIILVITKKNEEIEEYLYIQRPDPIMARWLGATISEEEAKKVSGVENIKYVDKFFDDFPFFINRKGFNKVYLDLERREWEENFTPAQIFAKGLKERYPFIKIENIYNRICELRVIKSKEEIELIKKAIDITKEGIYNMMKNIKPNMMEYEVEAYFDFSLKKNGVTDYAFKTIAASGKNATVLHYSKNNCKIEDNSLMLCDLGAQYKYYNGDISRTFPANGKFTTRQKEVYNIVLEANKAIIENAKPGVTFKEIEDITKKILSEGCKSLGILKDEKELRKYYFHSFGHYLGLDTHDVGSYELELKPGMVITNEPGLYIEEESIGIRIEDDLLITEDGCEVLSKDIIKSVEDIENFMK</sequence>
<evidence type="ECO:0000313" key="12">
    <source>
        <dbReference type="Proteomes" id="UP000190256"/>
    </source>
</evidence>
<keyword evidence="7" id="KW-0464">Manganese</keyword>
<dbReference type="PANTHER" id="PTHR43226">
    <property type="entry name" value="XAA-PRO AMINOPEPTIDASE 3"/>
    <property type="match status" value="1"/>
</dbReference>
<reference evidence="9 11" key="1">
    <citation type="submission" date="2016-12" db="EMBL/GenBank/DDBJ databases">
        <title>Clostridium tepidum sp. nov., a close relative of Clostridium sporogenes and Clostridium botulinum Group I.</title>
        <authorList>
            <person name="Dobritsa A.P."/>
            <person name="Kutumbaka K."/>
            <person name="Werner K."/>
            <person name="Samadpour M."/>
        </authorList>
    </citation>
    <scope>NUCLEOTIDE SEQUENCE [LARGE SCALE GENOMIC DNA]</scope>
    <source>
        <strain evidence="9 11">PE</strain>
    </source>
</reference>
<evidence type="ECO:0000256" key="7">
    <source>
        <dbReference type="ARBA" id="ARBA00023211"/>
    </source>
</evidence>
<dbReference type="Pfam" id="PF05195">
    <property type="entry name" value="AMP_N"/>
    <property type="match status" value="1"/>
</dbReference>
<evidence type="ECO:0000256" key="1">
    <source>
        <dbReference type="ARBA" id="ARBA00001424"/>
    </source>
</evidence>
<dbReference type="InterPro" id="IPR029149">
    <property type="entry name" value="Creatin/AminoP/Spt16_N"/>
</dbReference>
<dbReference type="Proteomes" id="UP000190256">
    <property type="component" value="Unassembled WGS sequence"/>
</dbReference>
<proteinExistence type="inferred from homology"/>
<comment type="similarity">
    <text evidence="3">Belongs to the peptidase M24B family.</text>
</comment>
<dbReference type="STRING" id="1962263.BS637_06720"/>
<evidence type="ECO:0000256" key="3">
    <source>
        <dbReference type="ARBA" id="ARBA00008766"/>
    </source>
</evidence>
<dbReference type="AlphaFoldDB" id="A0A1S9I1F9"/>
<accession>A0A1S9I1F9</accession>
<comment type="catalytic activity">
    <reaction evidence="1">
        <text>Release of any N-terminal amino acid, including proline, that is linked to proline, even from a dipeptide or tripeptide.</text>
        <dbReference type="EC" id="3.4.11.9"/>
    </reaction>
</comment>
<dbReference type="OrthoDB" id="9806388at2"/>
<evidence type="ECO:0000313" key="9">
    <source>
        <dbReference type="EMBL" id="OOO62525.1"/>
    </source>
</evidence>
<evidence type="ECO:0000259" key="8">
    <source>
        <dbReference type="SMART" id="SM01011"/>
    </source>
</evidence>
<dbReference type="Pfam" id="PF00557">
    <property type="entry name" value="Peptidase_M24"/>
    <property type="match status" value="1"/>
</dbReference>
<comment type="cofactor">
    <cofactor evidence="2">
        <name>Mn(2+)</name>
        <dbReference type="ChEBI" id="CHEBI:29035"/>
    </cofactor>
</comment>
<keyword evidence="5" id="KW-0479">Metal-binding</keyword>
<dbReference type="GO" id="GO:0006508">
    <property type="term" value="P:proteolysis"/>
    <property type="evidence" value="ECO:0007669"/>
    <property type="project" value="TreeGrafter"/>
</dbReference>